<dbReference type="CDD" id="cd01043">
    <property type="entry name" value="DPS"/>
    <property type="match status" value="1"/>
</dbReference>
<dbReference type="STRING" id="1836467.BTR34_01445"/>
<comment type="caution">
    <text evidence="4">The sequence shown here is derived from an EMBL/GenBank/DDBJ whole genome shotgun (WGS) entry which is preliminary data.</text>
</comment>
<keyword evidence="5" id="KW-1185">Reference proteome</keyword>
<name>A0A1B7YZA0_9FLAO</name>
<dbReference type="InterPro" id="IPR002177">
    <property type="entry name" value="DPS_DNA-bd"/>
</dbReference>
<feature type="domain" description="Ferritin/DPS" evidence="3">
    <location>
        <begin position="22"/>
        <end position="158"/>
    </location>
</feature>
<dbReference type="KEGG" id="mart:BTR34_01445"/>
<evidence type="ECO:0000313" key="4">
    <source>
        <dbReference type="EMBL" id="OBR35734.1"/>
    </source>
</evidence>
<evidence type="ECO:0000256" key="2">
    <source>
        <dbReference type="RuleBase" id="RU003875"/>
    </source>
</evidence>
<dbReference type="Proteomes" id="UP000092164">
    <property type="component" value="Unassembled WGS sequence"/>
</dbReference>
<dbReference type="PANTHER" id="PTHR42932">
    <property type="entry name" value="GENERAL STRESS PROTEIN 20U"/>
    <property type="match status" value="1"/>
</dbReference>
<dbReference type="Gene3D" id="1.20.1260.10">
    <property type="match status" value="1"/>
</dbReference>
<dbReference type="InterPro" id="IPR012347">
    <property type="entry name" value="Ferritin-like"/>
</dbReference>
<dbReference type="GO" id="GO:0008199">
    <property type="term" value="F:ferric iron binding"/>
    <property type="evidence" value="ECO:0007669"/>
    <property type="project" value="InterPro"/>
</dbReference>
<evidence type="ECO:0000259" key="3">
    <source>
        <dbReference type="Pfam" id="PF00210"/>
    </source>
</evidence>
<comment type="similarity">
    <text evidence="1 2">Belongs to the Dps family.</text>
</comment>
<sequence length="160" mass="18473">MMKNTNLTNIGLDKKSTNEISNQLNDLLSNYQMFYMNLRGFHWNIKGKKFFELHLKFEELYNDAVIKIDEIAERVLTLSNTPIHTFAKYIENSEIKSVENVVEGDKAVDNILESLSILLKKERATLKTAAEADDEGTVSQMSDYIVQQEKLVWMLSAYKD</sequence>
<dbReference type="PROSITE" id="PS00818">
    <property type="entry name" value="DPS_1"/>
    <property type="match status" value="1"/>
</dbReference>
<dbReference type="InterPro" id="IPR009078">
    <property type="entry name" value="Ferritin-like_SF"/>
</dbReference>
<dbReference type="InterPro" id="IPR008331">
    <property type="entry name" value="Ferritin_DPS_dom"/>
</dbReference>
<dbReference type="PIRSF" id="PIRSF005900">
    <property type="entry name" value="Dps"/>
    <property type="match status" value="1"/>
</dbReference>
<dbReference type="GO" id="GO:0016722">
    <property type="term" value="F:oxidoreductase activity, acting on metal ions"/>
    <property type="evidence" value="ECO:0007669"/>
    <property type="project" value="InterPro"/>
</dbReference>
<accession>A0A1B7YZA0</accession>
<organism evidence="4 5">
    <name type="scientific">Maribacter hydrothermalis</name>
    <dbReference type="NCBI Taxonomy" id="1836467"/>
    <lineage>
        <taxon>Bacteria</taxon>
        <taxon>Pseudomonadati</taxon>
        <taxon>Bacteroidota</taxon>
        <taxon>Flavobacteriia</taxon>
        <taxon>Flavobacteriales</taxon>
        <taxon>Flavobacteriaceae</taxon>
        <taxon>Maribacter</taxon>
    </lineage>
</organism>
<dbReference type="SUPFAM" id="SSF47240">
    <property type="entry name" value="Ferritin-like"/>
    <property type="match status" value="1"/>
</dbReference>
<evidence type="ECO:0000313" key="5">
    <source>
        <dbReference type="Proteomes" id="UP000092164"/>
    </source>
</evidence>
<evidence type="ECO:0000256" key="1">
    <source>
        <dbReference type="ARBA" id="ARBA00009497"/>
    </source>
</evidence>
<dbReference type="AlphaFoldDB" id="A0A1B7YZA0"/>
<dbReference type="InterPro" id="IPR023188">
    <property type="entry name" value="DPS_DNA-bd_CS"/>
</dbReference>
<dbReference type="Pfam" id="PF00210">
    <property type="entry name" value="Ferritin"/>
    <property type="match status" value="1"/>
</dbReference>
<proteinExistence type="inferred from homology"/>
<dbReference type="EMBL" id="LZFP01000050">
    <property type="protein sequence ID" value="OBR35734.1"/>
    <property type="molecule type" value="Genomic_DNA"/>
</dbReference>
<dbReference type="PANTHER" id="PTHR42932:SF1">
    <property type="entry name" value="GENERAL STRESS PROTEIN 20U"/>
    <property type="match status" value="1"/>
</dbReference>
<gene>
    <name evidence="4" type="ORF">A9200_11065</name>
</gene>
<dbReference type="PRINTS" id="PR01346">
    <property type="entry name" value="HELNAPAPROT"/>
</dbReference>
<reference evidence="5" key="1">
    <citation type="submission" date="2016-06" db="EMBL/GenBank/DDBJ databases">
        <authorList>
            <person name="Zhan P."/>
        </authorList>
    </citation>
    <scope>NUCLEOTIDE SEQUENCE [LARGE SCALE GENOMIC DNA]</scope>
    <source>
        <strain evidence="5">T28</strain>
    </source>
</reference>
<protein>
    <submittedName>
        <fullName evidence="4">DNA starvation/stationary phase protection protein</fullName>
    </submittedName>
</protein>